<feature type="modified residue" description="4-aspartylphosphate" evidence="8">
    <location>
        <position position="53"/>
    </location>
</feature>
<evidence type="ECO:0000256" key="1">
    <source>
        <dbReference type="ARBA" id="ARBA00018672"/>
    </source>
</evidence>
<feature type="domain" description="Response regulatory" evidence="9">
    <location>
        <begin position="2"/>
        <end position="116"/>
    </location>
</feature>
<accession>A0A6L5X3M7</accession>
<dbReference type="PANTHER" id="PTHR48111:SF1">
    <property type="entry name" value="TWO-COMPONENT RESPONSE REGULATOR ORR33"/>
    <property type="match status" value="1"/>
</dbReference>
<dbReference type="GO" id="GO:0000976">
    <property type="term" value="F:transcription cis-regulatory region binding"/>
    <property type="evidence" value="ECO:0007669"/>
    <property type="project" value="TreeGrafter"/>
</dbReference>
<dbReference type="GO" id="GO:0005829">
    <property type="term" value="C:cytosol"/>
    <property type="evidence" value="ECO:0007669"/>
    <property type="project" value="TreeGrafter"/>
</dbReference>
<dbReference type="InterPro" id="IPR036388">
    <property type="entry name" value="WH-like_DNA-bd_sf"/>
</dbReference>
<dbReference type="Pfam" id="PF00486">
    <property type="entry name" value="Trans_reg_C"/>
    <property type="match status" value="1"/>
</dbReference>
<dbReference type="GO" id="GO:0006355">
    <property type="term" value="P:regulation of DNA-templated transcription"/>
    <property type="evidence" value="ECO:0007669"/>
    <property type="project" value="InterPro"/>
</dbReference>
<dbReference type="GO" id="GO:0000156">
    <property type="term" value="F:phosphorelay response regulator activity"/>
    <property type="evidence" value="ECO:0007669"/>
    <property type="project" value="TreeGrafter"/>
</dbReference>
<comment type="caution">
    <text evidence="10">The sequence shown here is derived from an EMBL/GenBank/DDBJ whole genome shotgun (WGS) entry which is preliminary data.</text>
</comment>
<evidence type="ECO:0000256" key="8">
    <source>
        <dbReference type="PROSITE-ProRule" id="PRU00169"/>
    </source>
</evidence>
<reference evidence="10 11" key="1">
    <citation type="submission" date="2019-08" db="EMBL/GenBank/DDBJ databases">
        <title>In-depth cultivation of the pig gut microbiome towards novel bacterial diversity and tailored functional studies.</title>
        <authorList>
            <person name="Wylensek D."/>
            <person name="Hitch T.C.A."/>
            <person name="Clavel T."/>
        </authorList>
    </citation>
    <scope>NUCLEOTIDE SEQUENCE [LARGE SCALE GENOMIC DNA]</scope>
    <source>
        <strain evidence="10 11">Oil+RF-744-WCA-WT-11</strain>
    </source>
</reference>
<comment type="function">
    <text evidence="7">May play the central regulatory role in sporulation. It may be an element of the effector pathway responsible for the activation of sporulation genes in response to nutritional stress. Spo0A may act in concert with spo0H (a sigma factor) to control the expression of some genes that are critical to the sporulation process.</text>
</comment>
<dbReference type="AlphaFoldDB" id="A0A6L5X3M7"/>
<dbReference type="Proteomes" id="UP000481852">
    <property type="component" value="Unassembled WGS sequence"/>
</dbReference>
<dbReference type="SMART" id="SM00448">
    <property type="entry name" value="REC"/>
    <property type="match status" value="1"/>
</dbReference>
<evidence type="ECO:0000259" key="9">
    <source>
        <dbReference type="PROSITE" id="PS50110"/>
    </source>
</evidence>
<protein>
    <recommendedName>
        <fullName evidence="1">Stage 0 sporulation protein A homolog</fullName>
    </recommendedName>
</protein>
<dbReference type="PROSITE" id="PS50110">
    <property type="entry name" value="RESPONSE_REGULATORY"/>
    <property type="match status" value="1"/>
</dbReference>
<dbReference type="GO" id="GO:0032993">
    <property type="term" value="C:protein-DNA complex"/>
    <property type="evidence" value="ECO:0007669"/>
    <property type="project" value="TreeGrafter"/>
</dbReference>
<dbReference type="InterPro" id="IPR011006">
    <property type="entry name" value="CheY-like_superfamily"/>
</dbReference>
<organism evidence="10 11">
    <name type="scientific">Porcincola intestinalis</name>
    <dbReference type="NCBI Taxonomy" id="2606632"/>
    <lineage>
        <taxon>Bacteria</taxon>
        <taxon>Bacillati</taxon>
        <taxon>Bacillota</taxon>
        <taxon>Clostridia</taxon>
        <taxon>Lachnospirales</taxon>
        <taxon>Lachnospiraceae</taxon>
        <taxon>Porcincola</taxon>
    </lineage>
</organism>
<evidence type="ECO:0000256" key="5">
    <source>
        <dbReference type="ARBA" id="ARBA00023125"/>
    </source>
</evidence>
<evidence type="ECO:0000256" key="4">
    <source>
        <dbReference type="ARBA" id="ARBA00023015"/>
    </source>
</evidence>
<dbReference type="InterPro" id="IPR001789">
    <property type="entry name" value="Sig_transdc_resp-reg_receiver"/>
</dbReference>
<dbReference type="InterPro" id="IPR039420">
    <property type="entry name" value="WalR-like"/>
</dbReference>
<dbReference type="SUPFAM" id="SSF52172">
    <property type="entry name" value="CheY-like"/>
    <property type="match status" value="1"/>
</dbReference>
<gene>
    <name evidence="10" type="ORF">FYJ35_03460</name>
</gene>
<dbReference type="Pfam" id="PF00072">
    <property type="entry name" value="Response_reg"/>
    <property type="match status" value="1"/>
</dbReference>
<sequence length="268" mass="31310">MRTIVVDDERIMLRQFGRLSRDIADLNLVGSFECASDAVRYAMEYPVELAFIDIVMPVLNGVELARELRKIRPEMVIVFVTAYDSFIRDFNQIGGDYYILKPFTRETLEMTMSKIRYLSRRLRKEVYIQTFGRFVVLKNGKPLPLRGKTKEILALIVIKRGREISNEEIYNTVWEERAGGGDRMNVYYNALHRLRRVLKNAGYGNMLIATQRGQMVDVDCFTCDYYEWLDGNADMSEKFTGEFLSEYSWSEAYLADILRHEDDLEHAL</sequence>
<name>A0A6L5X3M7_9FIRM</name>
<evidence type="ECO:0000256" key="2">
    <source>
        <dbReference type="ARBA" id="ARBA00022553"/>
    </source>
</evidence>
<dbReference type="RefSeq" id="WP_154523186.1">
    <property type="nucleotide sequence ID" value="NZ_JAQYJL010000006.1"/>
</dbReference>
<keyword evidence="11" id="KW-1185">Reference proteome</keyword>
<keyword evidence="6" id="KW-0804">Transcription</keyword>
<evidence type="ECO:0000313" key="10">
    <source>
        <dbReference type="EMBL" id="MSS14107.1"/>
    </source>
</evidence>
<keyword evidence="3" id="KW-0902">Two-component regulatory system</keyword>
<evidence type="ECO:0000256" key="7">
    <source>
        <dbReference type="ARBA" id="ARBA00024867"/>
    </source>
</evidence>
<evidence type="ECO:0000256" key="6">
    <source>
        <dbReference type="ARBA" id="ARBA00023163"/>
    </source>
</evidence>
<dbReference type="InterPro" id="IPR001867">
    <property type="entry name" value="OmpR/PhoB-type_DNA-bd"/>
</dbReference>
<proteinExistence type="predicted"/>
<keyword evidence="5" id="KW-0238">DNA-binding</keyword>
<dbReference type="SMART" id="SM00862">
    <property type="entry name" value="Trans_reg_C"/>
    <property type="match status" value="1"/>
</dbReference>
<dbReference type="Gene3D" id="1.10.10.10">
    <property type="entry name" value="Winged helix-like DNA-binding domain superfamily/Winged helix DNA-binding domain"/>
    <property type="match status" value="1"/>
</dbReference>
<dbReference type="PANTHER" id="PTHR48111">
    <property type="entry name" value="REGULATOR OF RPOS"/>
    <property type="match status" value="1"/>
</dbReference>
<evidence type="ECO:0000256" key="3">
    <source>
        <dbReference type="ARBA" id="ARBA00023012"/>
    </source>
</evidence>
<evidence type="ECO:0000313" key="11">
    <source>
        <dbReference type="Proteomes" id="UP000481852"/>
    </source>
</evidence>
<dbReference type="EMBL" id="VULZ01000002">
    <property type="protein sequence ID" value="MSS14107.1"/>
    <property type="molecule type" value="Genomic_DNA"/>
</dbReference>
<keyword evidence="4" id="KW-0805">Transcription regulation</keyword>
<dbReference type="Gene3D" id="3.40.50.2300">
    <property type="match status" value="1"/>
</dbReference>
<keyword evidence="2 8" id="KW-0597">Phosphoprotein</keyword>